<organism evidence="1 2">
    <name type="scientific">Roseivivax sediminis</name>
    <dbReference type="NCBI Taxonomy" id="936889"/>
    <lineage>
        <taxon>Bacteria</taxon>
        <taxon>Pseudomonadati</taxon>
        <taxon>Pseudomonadota</taxon>
        <taxon>Alphaproteobacteria</taxon>
        <taxon>Rhodobacterales</taxon>
        <taxon>Roseobacteraceae</taxon>
        <taxon>Roseivivax</taxon>
    </lineage>
</organism>
<sequence>MSIKTIGLGLMSAAEAEWLVPLACDLARGFGAHLTGAHPVETITPYSALGAPYLTGTRSCVILSPNSGMMRAR</sequence>
<keyword evidence="2" id="KW-1185">Reference proteome</keyword>
<dbReference type="Proteomes" id="UP000325289">
    <property type="component" value="Unassembled WGS sequence"/>
</dbReference>
<evidence type="ECO:0000313" key="1">
    <source>
        <dbReference type="EMBL" id="SFD84898.1"/>
    </source>
</evidence>
<dbReference type="EMBL" id="FOMS01000003">
    <property type="protein sequence ID" value="SFD84898.1"/>
    <property type="molecule type" value="Genomic_DNA"/>
</dbReference>
<dbReference type="AlphaFoldDB" id="A0A1I1VS75"/>
<gene>
    <name evidence="1" type="ORF">SAMN04515678_103332</name>
</gene>
<proteinExistence type="predicted"/>
<reference evidence="1 2" key="1">
    <citation type="submission" date="2016-10" db="EMBL/GenBank/DDBJ databases">
        <authorList>
            <person name="Varghese N."/>
            <person name="Submissions S."/>
        </authorList>
    </citation>
    <scope>NUCLEOTIDE SEQUENCE [LARGE SCALE GENOMIC DNA]</scope>
    <source>
        <strain evidence="2">YIM D21,KCTC 23444,ACCC 10710</strain>
    </source>
</reference>
<evidence type="ECO:0000313" key="2">
    <source>
        <dbReference type="Proteomes" id="UP000325289"/>
    </source>
</evidence>
<protein>
    <submittedName>
        <fullName evidence="1">Uncharacterized protein</fullName>
    </submittedName>
</protein>
<accession>A0A1I1VS75</accession>
<name>A0A1I1VS75_9RHOB</name>